<gene>
    <name evidence="3" type="ORF">AXF13_09625</name>
</gene>
<proteinExistence type="predicted"/>
<evidence type="ECO:0000313" key="4">
    <source>
        <dbReference type="Proteomes" id="UP000069241"/>
    </source>
</evidence>
<keyword evidence="4" id="KW-1185">Reference proteome</keyword>
<dbReference type="InterPro" id="IPR010982">
    <property type="entry name" value="Lambda_DNA-bd_dom_sf"/>
</dbReference>
<dbReference type="Gene3D" id="1.10.260.40">
    <property type="entry name" value="lambda repressor-like DNA-binding domains"/>
    <property type="match status" value="1"/>
</dbReference>
<dbReference type="SUPFAM" id="SSF47413">
    <property type="entry name" value="lambda repressor-like DNA-binding domains"/>
    <property type="match status" value="1"/>
</dbReference>
<dbReference type="InterPro" id="IPR001387">
    <property type="entry name" value="Cro/C1-type_HTH"/>
</dbReference>
<feature type="domain" description="HTH cro/C1-type" evidence="2">
    <location>
        <begin position="16"/>
        <end position="70"/>
    </location>
</feature>
<evidence type="ECO:0000313" key="3">
    <source>
        <dbReference type="EMBL" id="AMD90355.1"/>
    </source>
</evidence>
<accession>A0A0X8JKA5</accession>
<dbReference type="PANTHER" id="PTHR46558">
    <property type="entry name" value="TRACRIPTIONAL REGULATORY PROTEIN-RELATED-RELATED"/>
    <property type="match status" value="1"/>
</dbReference>
<dbReference type="STRING" id="44742.AXF13_09625"/>
<dbReference type="Proteomes" id="UP000069241">
    <property type="component" value="Chromosome"/>
</dbReference>
<dbReference type="RefSeq" id="WP_062252917.1">
    <property type="nucleotide sequence ID" value="NZ_CP014229.1"/>
</dbReference>
<evidence type="ECO:0000259" key="2">
    <source>
        <dbReference type="PROSITE" id="PS50943"/>
    </source>
</evidence>
<evidence type="ECO:0000256" key="1">
    <source>
        <dbReference type="ARBA" id="ARBA00023125"/>
    </source>
</evidence>
<dbReference type="Pfam" id="PF01381">
    <property type="entry name" value="HTH_3"/>
    <property type="match status" value="1"/>
</dbReference>
<sequence>MSQATRKLAKLVGTNIQERRKKLGLTQECLAEKIGVGQQSLSRMERGDIAPKLERLPDVAATLRCSVADLFRASGADDHALTRALEDALAGLNTREKEYLVRMTGDLAALLREARKSG</sequence>
<dbReference type="KEGG" id="dfi:AXF13_09625"/>
<name>A0A0X8JKA5_9BACT</name>
<dbReference type="GO" id="GO:0003677">
    <property type="term" value="F:DNA binding"/>
    <property type="evidence" value="ECO:0007669"/>
    <property type="project" value="UniProtKB-KW"/>
</dbReference>
<dbReference type="PROSITE" id="PS50943">
    <property type="entry name" value="HTH_CROC1"/>
    <property type="match status" value="1"/>
</dbReference>
<dbReference type="SMART" id="SM00530">
    <property type="entry name" value="HTH_XRE"/>
    <property type="match status" value="1"/>
</dbReference>
<protein>
    <submittedName>
        <fullName evidence="3">DNA-binding protein</fullName>
    </submittedName>
</protein>
<dbReference type="EMBL" id="CP014229">
    <property type="protein sequence ID" value="AMD90355.1"/>
    <property type="molecule type" value="Genomic_DNA"/>
</dbReference>
<dbReference type="AlphaFoldDB" id="A0A0X8JKA5"/>
<keyword evidence="1 3" id="KW-0238">DNA-binding</keyword>
<organism evidence="3 4">
    <name type="scientific">Desulfovibrio fairfieldensis</name>
    <dbReference type="NCBI Taxonomy" id="44742"/>
    <lineage>
        <taxon>Bacteria</taxon>
        <taxon>Pseudomonadati</taxon>
        <taxon>Thermodesulfobacteriota</taxon>
        <taxon>Desulfovibrionia</taxon>
        <taxon>Desulfovibrionales</taxon>
        <taxon>Desulfovibrionaceae</taxon>
        <taxon>Desulfovibrio</taxon>
    </lineage>
</organism>
<reference evidence="4" key="1">
    <citation type="submission" date="2016-02" db="EMBL/GenBank/DDBJ databases">
        <authorList>
            <person name="Holder M.E."/>
            <person name="Ajami N.J."/>
            <person name="Petrosino J.F."/>
        </authorList>
    </citation>
    <scope>NUCLEOTIDE SEQUENCE [LARGE SCALE GENOMIC DNA]</scope>
    <source>
        <strain evidence="4">CCUG 45958</strain>
    </source>
</reference>
<dbReference type="CDD" id="cd00093">
    <property type="entry name" value="HTH_XRE"/>
    <property type="match status" value="1"/>
</dbReference>
<dbReference type="PANTHER" id="PTHR46558:SF4">
    <property type="entry name" value="DNA-BIDING PHAGE PROTEIN"/>
    <property type="match status" value="1"/>
</dbReference>